<dbReference type="Pfam" id="PF08543">
    <property type="entry name" value="Phos_pyr_kin"/>
    <property type="match status" value="1"/>
</dbReference>
<evidence type="ECO:0000256" key="2">
    <source>
        <dbReference type="ARBA" id="ARBA00012135"/>
    </source>
</evidence>
<evidence type="ECO:0000256" key="3">
    <source>
        <dbReference type="ARBA" id="ARBA00022679"/>
    </source>
</evidence>
<dbReference type="GO" id="GO:0008902">
    <property type="term" value="F:hydroxymethylpyrimidine kinase activity"/>
    <property type="evidence" value="ECO:0007669"/>
    <property type="project" value="UniProtKB-EC"/>
</dbReference>
<dbReference type="PANTHER" id="PTHR20858:SF17">
    <property type="entry name" value="HYDROXYMETHYLPYRIMIDINE_PHOSPHOMETHYLPYRIMIDINE KINASE THI20-RELATED"/>
    <property type="match status" value="1"/>
</dbReference>
<dbReference type="HOGENOM" id="CLU_020520_0_1_0"/>
<keyword evidence="9" id="KW-1185">Reference proteome</keyword>
<dbReference type="OrthoDB" id="9810880at2"/>
<accession>D5ECW8</accession>
<gene>
    <name evidence="8" type="ordered locus">Amico_0255</name>
</gene>
<dbReference type="eggNOG" id="COG0351">
    <property type="taxonomic scope" value="Bacteria"/>
</dbReference>
<dbReference type="FunFam" id="3.40.1190.20:FF:000003">
    <property type="entry name" value="Phosphomethylpyrimidine kinase ThiD"/>
    <property type="match status" value="1"/>
</dbReference>
<organism evidence="8 9">
    <name type="scientific">Aminobacterium colombiense (strain DSM 12261 / ALA-1)</name>
    <dbReference type="NCBI Taxonomy" id="572547"/>
    <lineage>
        <taxon>Bacteria</taxon>
        <taxon>Thermotogati</taxon>
        <taxon>Synergistota</taxon>
        <taxon>Synergistia</taxon>
        <taxon>Synergistales</taxon>
        <taxon>Aminobacteriaceae</taxon>
        <taxon>Aminobacterium</taxon>
    </lineage>
</organism>
<evidence type="ECO:0000256" key="6">
    <source>
        <dbReference type="ARBA" id="ARBA00022840"/>
    </source>
</evidence>
<evidence type="ECO:0000256" key="1">
    <source>
        <dbReference type="ARBA" id="ARBA00004948"/>
    </source>
</evidence>
<dbReference type="CDD" id="cd01169">
    <property type="entry name" value="HMPP_kinase"/>
    <property type="match status" value="1"/>
</dbReference>
<reference evidence="8 9" key="1">
    <citation type="journal article" date="2010" name="Stand. Genomic Sci.">
        <title>Complete genome sequence of Aminobacterium colombiense type strain (ALA-1).</title>
        <authorList>
            <person name="Chertkov O."/>
            <person name="Sikorski J."/>
            <person name="Brambilla E."/>
            <person name="Lapidus A."/>
            <person name="Copeland A."/>
            <person name="Glavina Del Rio T."/>
            <person name="Nolan M."/>
            <person name="Lucas S."/>
            <person name="Tice H."/>
            <person name="Cheng J.F."/>
            <person name="Han C."/>
            <person name="Detter J.C."/>
            <person name="Bruce D."/>
            <person name="Tapia R."/>
            <person name="Goodwin L."/>
            <person name="Pitluck S."/>
            <person name="Liolios K."/>
            <person name="Ivanova N."/>
            <person name="Mavromatis K."/>
            <person name="Ovchinnikova G."/>
            <person name="Pati A."/>
            <person name="Chen A."/>
            <person name="Palaniappan K."/>
            <person name="Land M."/>
            <person name="Hauser L."/>
            <person name="Chang Y.J."/>
            <person name="Jeffries C.D."/>
            <person name="Spring S."/>
            <person name="Rohde M."/>
            <person name="Goker M."/>
            <person name="Bristow J."/>
            <person name="Eisen J.A."/>
            <person name="Markowitz V."/>
            <person name="Hugenholtz P."/>
            <person name="Kyrpides N.C."/>
            <person name="Klenk H.P."/>
        </authorList>
    </citation>
    <scope>NUCLEOTIDE SEQUENCE [LARGE SCALE GENOMIC DNA]</scope>
    <source>
        <strain evidence="9">DSM 12261 / ALA-1</strain>
    </source>
</reference>
<feature type="domain" description="Pyridoxamine kinase/Phosphomethylpyrimidine kinase" evidence="7">
    <location>
        <begin position="15"/>
        <end position="262"/>
    </location>
</feature>
<dbReference type="GO" id="GO:0005829">
    <property type="term" value="C:cytosol"/>
    <property type="evidence" value="ECO:0007669"/>
    <property type="project" value="TreeGrafter"/>
</dbReference>
<evidence type="ECO:0000313" key="9">
    <source>
        <dbReference type="Proteomes" id="UP000002366"/>
    </source>
</evidence>
<dbReference type="PANTHER" id="PTHR20858">
    <property type="entry name" value="PHOSPHOMETHYLPYRIMIDINE KINASE"/>
    <property type="match status" value="1"/>
</dbReference>
<evidence type="ECO:0000259" key="7">
    <source>
        <dbReference type="Pfam" id="PF08543"/>
    </source>
</evidence>
<dbReference type="KEGG" id="aco:Amico_0255"/>
<evidence type="ECO:0000313" key="8">
    <source>
        <dbReference type="EMBL" id="ADE56400.1"/>
    </source>
</evidence>
<dbReference type="Proteomes" id="UP000002366">
    <property type="component" value="Chromosome"/>
</dbReference>
<dbReference type="AlphaFoldDB" id="D5ECW8"/>
<dbReference type="GO" id="GO:0009228">
    <property type="term" value="P:thiamine biosynthetic process"/>
    <property type="evidence" value="ECO:0007669"/>
    <property type="project" value="InterPro"/>
</dbReference>
<dbReference type="InterPro" id="IPR004399">
    <property type="entry name" value="HMP/HMP-P_kinase_dom"/>
</dbReference>
<dbReference type="InterPro" id="IPR029056">
    <property type="entry name" value="Ribokinase-like"/>
</dbReference>
<protein>
    <recommendedName>
        <fullName evidence="2">hydroxymethylpyrimidine kinase</fullName>
        <ecNumber evidence="2">2.7.1.49</ecNumber>
    </recommendedName>
</protein>
<name>D5ECW8_AMICL</name>
<dbReference type="Gene3D" id="3.40.1190.20">
    <property type="match status" value="1"/>
</dbReference>
<dbReference type="NCBIfam" id="TIGR00097">
    <property type="entry name" value="HMP-P_kinase"/>
    <property type="match status" value="1"/>
</dbReference>
<evidence type="ECO:0000256" key="4">
    <source>
        <dbReference type="ARBA" id="ARBA00022741"/>
    </source>
</evidence>
<dbReference type="EC" id="2.7.1.49" evidence="2"/>
<dbReference type="GO" id="GO:0005524">
    <property type="term" value="F:ATP binding"/>
    <property type="evidence" value="ECO:0007669"/>
    <property type="project" value="UniProtKB-KW"/>
</dbReference>
<dbReference type="SUPFAM" id="SSF53613">
    <property type="entry name" value="Ribokinase-like"/>
    <property type="match status" value="1"/>
</dbReference>
<proteinExistence type="predicted"/>
<dbReference type="STRING" id="572547.Amico_0255"/>
<keyword evidence="6" id="KW-0067">ATP-binding</keyword>
<dbReference type="GO" id="GO:0008972">
    <property type="term" value="F:phosphomethylpyrimidine kinase activity"/>
    <property type="evidence" value="ECO:0007669"/>
    <property type="project" value="InterPro"/>
</dbReference>
<dbReference type="RefSeq" id="WP_013047666.1">
    <property type="nucleotide sequence ID" value="NC_014011.1"/>
</dbReference>
<dbReference type="EMBL" id="CP001997">
    <property type="protein sequence ID" value="ADE56400.1"/>
    <property type="molecule type" value="Genomic_DNA"/>
</dbReference>
<sequence>MALYRGNALTIAGSDSGGGAGIQADLKTFAALHIFGMSVITAVTAQNSLTVKDIHDIPPKSITAQLDAVLSDFRVDAAKTGMLSRPETIHVVCEALKNYQLSNLVVDPVMISQSGVSLISESAVQALKEQLLPLALLVTPNMPEAEKLSGVEVQSLEDMKNAARLISGLGPKAVLVKGGHMDVEKSKEKVVDVLYCEGKITIFEDPRVDTENTHGTGCTLSAAIAAELSAGRDLEEAVSYGRQYLRMGLLHSFKPGHGYGPLGHAVTPEWVKEYESGDNEI</sequence>
<dbReference type="InterPro" id="IPR013749">
    <property type="entry name" value="PM/HMP-P_kinase-1"/>
</dbReference>
<keyword evidence="3" id="KW-0808">Transferase</keyword>
<keyword evidence="5 8" id="KW-0418">Kinase</keyword>
<comment type="pathway">
    <text evidence="1">Cofactor biosynthesis; thiamine diphosphate biosynthesis.</text>
</comment>
<evidence type="ECO:0000256" key="5">
    <source>
        <dbReference type="ARBA" id="ARBA00022777"/>
    </source>
</evidence>
<keyword evidence="4" id="KW-0547">Nucleotide-binding</keyword>